<comment type="similarity">
    <text evidence="1">Belongs to the LysR transcriptional regulatory family.</text>
</comment>
<dbReference type="InterPro" id="IPR036390">
    <property type="entry name" value="WH_DNA-bd_sf"/>
</dbReference>
<keyword evidence="2" id="KW-0805">Transcription regulation</keyword>
<dbReference type="Gene3D" id="3.40.190.290">
    <property type="match status" value="1"/>
</dbReference>
<dbReference type="Proteomes" id="UP000035170">
    <property type="component" value="Unassembled WGS sequence"/>
</dbReference>
<evidence type="ECO:0000256" key="5">
    <source>
        <dbReference type="SAM" id="MobiDB-lite"/>
    </source>
</evidence>
<accession>A0A0H2MCS1</accession>
<evidence type="ECO:0000256" key="1">
    <source>
        <dbReference type="ARBA" id="ARBA00009437"/>
    </source>
</evidence>
<gene>
    <name evidence="7" type="primary">cmpR5</name>
    <name evidence="7" type="ORF">VPARA_05420</name>
</gene>
<dbReference type="AlphaFoldDB" id="A0A0H2MCS1"/>
<dbReference type="EMBL" id="JZWI01000003">
    <property type="protein sequence ID" value="KLN58427.1"/>
    <property type="molecule type" value="Genomic_DNA"/>
</dbReference>
<reference evidence="7 8" key="1">
    <citation type="submission" date="2015-03" db="EMBL/GenBank/DDBJ databases">
        <title>Genome sequence of Variovorax paradoxus TBEA6.</title>
        <authorList>
            <person name="Poehlein A."/>
            <person name="Schuldes J."/>
            <person name="Wuebbeler J.H."/>
            <person name="Hiessl S."/>
            <person name="Steinbuechel A."/>
            <person name="Daniel R."/>
        </authorList>
    </citation>
    <scope>NUCLEOTIDE SEQUENCE [LARGE SCALE GENOMIC DNA]</scope>
    <source>
        <strain evidence="7 8">TBEA6</strain>
    </source>
</reference>
<feature type="domain" description="HTH lysR-type" evidence="6">
    <location>
        <begin position="43"/>
        <end position="100"/>
    </location>
</feature>
<dbReference type="PATRIC" id="fig|34073.19.peg.544"/>
<evidence type="ECO:0000256" key="2">
    <source>
        <dbReference type="ARBA" id="ARBA00023015"/>
    </source>
</evidence>
<dbReference type="InterPro" id="IPR005119">
    <property type="entry name" value="LysR_subst-bd"/>
</dbReference>
<comment type="caution">
    <text evidence="7">The sequence shown here is derived from an EMBL/GenBank/DDBJ whole genome shotgun (WGS) entry which is preliminary data.</text>
</comment>
<evidence type="ECO:0000256" key="4">
    <source>
        <dbReference type="ARBA" id="ARBA00023163"/>
    </source>
</evidence>
<sequence length="334" mass="35893">MDGTRGARLGARSAEQRDSATRVNGDAAVNDLSASIGSRRLRVTLRQLEVFVAVAKERSTRAAADTVARSQSAASSALAELETTIGRPLFDRMGRRLILNEHGLRLLPVACSLLEQAAELECMLDDHSDAPLSIAASMTIGEHILPDLLGRWHAKRPGSPVRMLVMNTAGVLDAVTNLEADIGFVEGLQTRNGISAQTWLTDEMVVVARAGHPLTAQQATVEQLKRASWALREVGSGTREAAERWLIEHLGPIAIDFELGTPQAIATLVASSDTLACLPRHAVTRLTRSGELTVLTTALPRAQRRLSIVTNAAKRLGPTSEAFVAHCMTLQSTH</sequence>
<evidence type="ECO:0000259" key="6">
    <source>
        <dbReference type="PROSITE" id="PS50931"/>
    </source>
</evidence>
<dbReference type="SUPFAM" id="SSF53850">
    <property type="entry name" value="Periplasmic binding protein-like II"/>
    <property type="match status" value="1"/>
</dbReference>
<keyword evidence="4" id="KW-0804">Transcription</keyword>
<dbReference type="Pfam" id="PF03466">
    <property type="entry name" value="LysR_substrate"/>
    <property type="match status" value="1"/>
</dbReference>
<evidence type="ECO:0000313" key="8">
    <source>
        <dbReference type="Proteomes" id="UP000035170"/>
    </source>
</evidence>
<dbReference type="SUPFAM" id="SSF46785">
    <property type="entry name" value="Winged helix' DNA-binding domain"/>
    <property type="match status" value="1"/>
</dbReference>
<evidence type="ECO:0000313" key="7">
    <source>
        <dbReference type="EMBL" id="KLN58427.1"/>
    </source>
</evidence>
<organism evidence="7 8">
    <name type="scientific">Variovorax paradoxus</name>
    <dbReference type="NCBI Taxonomy" id="34073"/>
    <lineage>
        <taxon>Bacteria</taxon>
        <taxon>Pseudomonadati</taxon>
        <taxon>Pseudomonadota</taxon>
        <taxon>Betaproteobacteria</taxon>
        <taxon>Burkholderiales</taxon>
        <taxon>Comamonadaceae</taxon>
        <taxon>Variovorax</taxon>
    </lineage>
</organism>
<dbReference type="InterPro" id="IPR036388">
    <property type="entry name" value="WH-like_DNA-bd_sf"/>
</dbReference>
<dbReference type="PROSITE" id="PS50931">
    <property type="entry name" value="HTH_LYSR"/>
    <property type="match status" value="1"/>
</dbReference>
<name>A0A0H2MCS1_VARPD</name>
<evidence type="ECO:0000256" key="3">
    <source>
        <dbReference type="ARBA" id="ARBA00023125"/>
    </source>
</evidence>
<dbReference type="Gene3D" id="1.10.10.10">
    <property type="entry name" value="Winged helix-like DNA-binding domain superfamily/Winged helix DNA-binding domain"/>
    <property type="match status" value="1"/>
</dbReference>
<keyword evidence="8" id="KW-1185">Reference proteome</keyword>
<dbReference type="PANTHER" id="PTHR30126:SF94">
    <property type="entry name" value="LYSR FAMILY TRANSCRIPTIONAL REGULATOR"/>
    <property type="match status" value="1"/>
</dbReference>
<dbReference type="Pfam" id="PF00126">
    <property type="entry name" value="HTH_1"/>
    <property type="match status" value="1"/>
</dbReference>
<keyword evidence="3" id="KW-0238">DNA-binding</keyword>
<dbReference type="InterPro" id="IPR000847">
    <property type="entry name" value="LysR_HTH_N"/>
</dbReference>
<dbReference type="PANTHER" id="PTHR30126">
    <property type="entry name" value="HTH-TYPE TRANSCRIPTIONAL REGULATOR"/>
    <property type="match status" value="1"/>
</dbReference>
<dbReference type="GO" id="GO:0003700">
    <property type="term" value="F:DNA-binding transcription factor activity"/>
    <property type="evidence" value="ECO:0007669"/>
    <property type="project" value="InterPro"/>
</dbReference>
<dbReference type="GO" id="GO:0000976">
    <property type="term" value="F:transcription cis-regulatory region binding"/>
    <property type="evidence" value="ECO:0007669"/>
    <property type="project" value="TreeGrafter"/>
</dbReference>
<proteinExistence type="inferred from homology"/>
<feature type="region of interest" description="Disordered" evidence="5">
    <location>
        <begin position="1"/>
        <end position="22"/>
    </location>
</feature>
<protein>
    <submittedName>
        <fullName evidence="7">HTH-type transcriptional activator CmpR</fullName>
    </submittedName>
</protein>